<keyword evidence="1" id="KW-0812">Transmembrane</keyword>
<dbReference type="Proteomes" id="UP000199519">
    <property type="component" value="Unassembled WGS sequence"/>
</dbReference>
<evidence type="ECO:0000313" key="3">
    <source>
        <dbReference type="Proteomes" id="UP000199519"/>
    </source>
</evidence>
<feature type="non-terminal residue" evidence="2">
    <location>
        <position position="35"/>
    </location>
</feature>
<keyword evidence="1" id="KW-0472">Membrane</keyword>
<accession>A0ABY0NTJ6</accession>
<name>A0ABY0NTJ6_9FIRM</name>
<reference evidence="2 3" key="1">
    <citation type="submission" date="2016-10" db="EMBL/GenBank/DDBJ databases">
        <authorList>
            <person name="Varghese N."/>
            <person name="Submissions S."/>
        </authorList>
    </citation>
    <scope>NUCLEOTIDE SEQUENCE [LARGE SCALE GENOMIC DNA]</scope>
    <source>
        <strain evidence="2 3">WG2</strain>
    </source>
</reference>
<feature type="transmembrane region" description="Helical" evidence="1">
    <location>
        <begin position="12"/>
        <end position="33"/>
    </location>
</feature>
<evidence type="ECO:0008006" key="4">
    <source>
        <dbReference type="Google" id="ProtNLM"/>
    </source>
</evidence>
<dbReference type="EMBL" id="FNBJ01000043">
    <property type="protein sequence ID" value="SDG06630.1"/>
    <property type="molecule type" value="Genomic_DNA"/>
</dbReference>
<sequence>MFKAFRNLNLGIKIGGGFTLLLIIAAVMAFMGYSG</sequence>
<organism evidence="2 3">
    <name type="scientific">Halanaerobium congolense</name>
    <dbReference type="NCBI Taxonomy" id="54121"/>
    <lineage>
        <taxon>Bacteria</taxon>
        <taxon>Bacillati</taxon>
        <taxon>Bacillota</taxon>
        <taxon>Clostridia</taxon>
        <taxon>Halanaerobiales</taxon>
        <taxon>Halanaerobiaceae</taxon>
        <taxon>Halanaerobium</taxon>
    </lineage>
</organism>
<proteinExistence type="predicted"/>
<gene>
    <name evidence="2" type="ORF">SAMN04488598_1431</name>
</gene>
<keyword evidence="1" id="KW-1133">Transmembrane helix</keyword>
<evidence type="ECO:0000313" key="2">
    <source>
        <dbReference type="EMBL" id="SDG06630.1"/>
    </source>
</evidence>
<protein>
    <recommendedName>
        <fullName evidence="4">Methyl-accepting chemotaxis protein</fullName>
    </recommendedName>
</protein>
<keyword evidence="3" id="KW-1185">Reference proteome</keyword>
<evidence type="ECO:0000256" key="1">
    <source>
        <dbReference type="SAM" id="Phobius"/>
    </source>
</evidence>
<comment type="caution">
    <text evidence="2">The sequence shown here is derived from an EMBL/GenBank/DDBJ whole genome shotgun (WGS) entry which is preliminary data.</text>
</comment>